<dbReference type="Proteomes" id="UP000023806">
    <property type="component" value="Unassembled WGS sequence"/>
</dbReference>
<dbReference type="RefSeq" id="WP_003029060.1">
    <property type="nucleotide sequence ID" value="NZ_KK211923.1"/>
</dbReference>
<reference evidence="1 2" key="1">
    <citation type="submission" date="2014-03" db="EMBL/GenBank/DDBJ databases">
        <title>The Genome Sequence of Francisella tularensis subsp. tularensis str. SCHU S4 substr. FSC043.</title>
        <authorList>
            <consortium name="The Broad Institute Genomics Platform"/>
            <consortium name="The Broad Institute Genome Sequencing Center for Infectious Disease"/>
            <person name="Chapman S.B."/>
            <person name="Guina T."/>
            <person name="Gelhaus C."/>
            <person name="Comer J."/>
            <person name="Sellati T."/>
            <person name="Sjostedt A."/>
            <person name="Young S.K."/>
            <person name="Zeng Q."/>
            <person name="Gargeya S."/>
            <person name="Abouelleil A."/>
            <person name="Alvarado L."/>
            <person name="Chapman S.B."/>
            <person name="Gainer-Dewar J."/>
            <person name="Goldberg J."/>
            <person name="Griggs A."/>
            <person name="Gujja S."/>
            <person name="Hansen M."/>
            <person name="Howarth C."/>
            <person name="Imamovic A."/>
            <person name="Larimer J."/>
            <person name="Murphy C."/>
            <person name="Naylor J."/>
            <person name="Pearson M."/>
            <person name="Poon T.W."/>
            <person name="Priest M."/>
            <person name="Roberts A."/>
            <person name="Saif S."/>
            <person name="Shea T."/>
            <person name="Sykes S."/>
            <person name="Wortman J."/>
            <person name="Nusbaum C."/>
            <person name="Birren B."/>
        </authorList>
    </citation>
    <scope>NUCLEOTIDE SEQUENCE [LARGE SCALE GENOMIC DNA]</scope>
    <source>
        <strain evidence="1 2">Schu S4</strain>
    </source>
</reference>
<evidence type="ECO:0000313" key="2">
    <source>
        <dbReference type="Proteomes" id="UP000023806"/>
    </source>
</evidence>
<proteinExistence type="predicted"/>
<sequence>MKESNYVTPEKMLKDGVDGDIFNGVFIRKGTIAAAIKNAQILDDPQSNKIDKEKALEYLKDAIPTRLNKAFFGMDKVLSWKNERLNKL</sequence>
<name>A0AAD3ASN7_FRATT</name>
<accession>A0AAD3ASN7</accession>
<protein>
    <submittedName>
        <fullName evidence="1">Uncharacterized protein</fullName>
    </submittedName>
</protein>
<comment type="caution">
    <text evidence="1">The sequence shown here is derived from an EMBL/GenBank/DDBJ whole genome shotgun (WGS) entry which is preliminary data.</text>
</comment>
<dbReference type="AlphaFoldDB" id="A0AAD3ASN7"/>
<gene>
    <name evidence="1" type="ORF">P250_02696</name>
</gene>
<organism evidence="1 2">
    <name type="scientific">Francisella tularensis subsp. tularensis str. SCHU S4 substr. FSC237</name>
    <dbReference type="NCBI Taxonomy" id="1341660"/>
    <lineage>
        <taxon>Bacteria</taxon>
        <taxon>Pseudomonadati</taxon>
        <taxon>Pseudomonadota</taxon>
        <taxon>Gammaproteobacteria</taxon>
        <taxon>Thiotrichales</taxon>
        <taxon>Francisellaceae</taxon>
        <taxon>Francisella</taxon>
    </lineage>
</organism>
<dbReference type="EMBL" id="JIDS01000002">
    <property type="protein sequence ID" value="EZK37939.1"/>
    <property type="molecule type" value="Genomic_DNA"/>
</dbReference>
<evidence type="ECO:0000313" key="1">
    <source>
        <dbReference type="EMBL" id="EZK37939.1"/>
    </source>
</evidence>